<sequence>MIKAIMVDREQKLLFLTKKYFSNKKIHVKTASSVTKALYFLNNSCPDVLIIDIVLSFGEGENFIENLQHDIKLKHIPTIFLTARGLTEDRIKGYKSGCNIYLSKPFDPEELESIIINIVEKTKLSSYWMSASYTIIRQCKNVLHLKKIKQLNFNPKIALTPKEKIVLVNILGKRSTCEIAIKLGTTERHIEQYITRILDKTMRKDTTELYDIPWYKLL</sequence>
<dbReference type="InterPro" id="IPR011006">
    <property type="entry name" value="CheY-like_superfamily"/>
</dbReference>
<dbReference type="InterPro" id="IPR000792">
    <property type="entry name" value="Tscrpt_reg_LuxR_C"/>
</dbReference>
<gene>
    <name evidence="5" type="primary">ycf29</name>
    <name evidence="5" type="ORF">CrySAG9772f_p074</name>
</gene>
<reference evidence="5" key="1">
    <citation type="journal article" date="2020" name="Genome Biol. Evol.">
        <title>Comparative plastid genomics of Cryptomonas species reveals fine-scale genomic responses to loss of photosynthesis.</title>
        <authorList>
            <person name="Tanifuji G."/>
            <person name="Kamikawa R."/>
            <person name="Moore C.E."/>
            <person name="Mills T."/>
            <person name="Onodera N.T."/>
            <person name="Kashiyama Y."/>
            <person name="Archibald J.M."/>
            <person name="Inagaki Y."/>
            <person name="Hashimoto T."/>
        </authorList>
    </citation>
    <scope>NUCLEOTIDE SEQUENCE</scope>
    <source>
        <strain evidence="5">SAG977-2f</strain>
    </source>
</reference>
<dbReference type="InterPro" id="IPR016032">
    <property type="entry name" value="Sig_transdc_resp-reg_C-effctor"/>
</dbReference>
<evidence type="ECO:0000259" key="4">
    <source>
        <dbReference type="PROSITE" id="PS50110"/>
    </source>
</evidence>
<geneLocation type="plastid" evidence="5"/>
<evidence type="ECO:0000313" key="5">
    <source>
        <dbReference type="EMBL" id="BBK20583.1"/>
    </source>
</evidence>
<dbReference type="Gene3D" id="3.40.50.2300">
    <property type="match status" value="1"/>
</dbReference>
<organism evidence="5">
    <name type="scientific">Cryptomonas sp. SAG 977-2f</name>
    <dbReference type="NCBI Taxonomy" id="279061"/>
    <lineage>
        <taxon>Eukaryota</taxon>
        <taxon>Cryptophyceae</taxon>
        <taxon>Cryptomonadales</taxon>
        <taxon>Cryptomonadaceae</taxon>
        <taxon>Cryptomonas</taxon>
    </lineage>
</organism>
<dbReference type="SUPFAM" id="SSF52172">
    <property type="entry name" value="CheY-like"/>
    <property type="match status" value="1"/>
</dbReference>
<keyword evidence="5" id="KW-0934">Plastid</keyword>
<dbReference type="Gene3D" id="1.10.10.10">
    <property type="entry name" value="Winged helix-like DNA-binding domain superfamily/Winged helix DNA-binding domain"/>
    <property type="match status" value="1"/>
</dbReference>
<dbReference type="InterPro" id="IPR036388">
    <property type="entry name" value="WH-like_DNA-bd_sf"/>
</dbReference>
<dbReference type="SUPFAM" id="SSF46894">
    <property type="entry name" value="C-terminal effector domain of the bipartite response regulators"/>
    <property type="match status" value="1"/>
</dbReference>
<evidence type="ECO:0000256" key="3">
    <source>
        <dbReference type="PROSITE-ProRule" id="PRU00169"/>
    </source>
</evidence>
<dbReference type="GO" id="GO:0006355">
    <property type="term" value="P:regulation of DNA-templated transcription"/>
    <property type="evidence" value="ECO:0007669"/>
    <property type="project" value="InterPro"/>
</dbReference>
<dbReference type="PROSITE" id="PS50110">
    <property type="entry name" value="RESPONSE_REGULATORY"/>
    <property type="match status" value="1"/>
</dbReference>
<feature type="domain" description="Response regulatory" evidence="4">
    <location>
        <begin position="3"/>
        <end position="119"/>
    </location>
</feature>
<evidence type="ECO:0000256" key="2">
    <source>
        <dbReference type="ARBA" id="ARBA00023125"/>
    </source>
</evidence>
<dbReference type="Pfam" id="PF00072">
    <property type="entry name" value="Response_reg"/>
    <property type="match status" value="1"/>
</dbReference>
<dbReference type="SMART" id="SM00421">
    <property type="entry name" value="HTH_LUXR"/>
    <property type="match status" value="1"/>
</dbReference>
<evidence type="ECO:0000256" key="1">
    <source>
        <dbReference type="ARBA" id="ARBA00022553"/>
    </source>
</evidence>
<proteinExistence type="predicted"/>
<feature type="modified residue" description="4-aspartylphosphate" evidence="3">
    <location>
        <position position="52"/>
    </location>
</feature>
<keyword evidence="2 5" id="KW-0238">DNA-binding</keyword>
<dbReference type="GO" id="GO:0000155">
    <property type="term" value="F:phosphorelay sensor kinase activity"/>
    <property type="evidence" value="ECO:0007669"/>
    <property type="project" value="TreeGrafter"/>
</dbReference>
<dbReference type="EMBL" id="LC484194">
    <property type="protein sequence ID" value="BBK20583.1"/>
    <property type="molecule type" value="Genomic_DNA"/>
</dbReference>
<dbReference type="PANTHER" id="PTHR43547:SF2">
    <property type="entry name" value="HYBRID SIGNAL TRANSDUCTION HISTIDINE KINASE C"/>
    <property type="match status" value="1"/>
</dbReference>
<dbReference type="PANTHER" id="PTHR43547">
    <property type="entry name" value="TWO-COMPONENT HISTIDINE KINASE"/>
    <property type="match status" value="1"/>
</dbReference>
<keyword evidence="1 3" id="KW-0597">Phosphoprotein</keyword>
<name>A0A679CAQ8_9CRYP</name>
<protein>
    <submittedName>
        <fullName evidence="5">DNA-binding response regulator</fullName>
    </submittedName>
</protein>
<dbReference type="AlphaFoldDB" id="A0A679CAQ8"/>
<dbReference type="GO" id="GO:0003677">
    <property type="term" value="F:DNA binding"/>
    <property type="evidence" value="ECO:0007669"/>
    <property type="project" value="UniProtKB-KW"/>
</dbReference>
<dbReference type="InterPro" id="IPR001789">
    <property type="entry name" value="Sig_transdc_resp-reg_receiver"/>
</dbReference>
<accession>A0A679CAQ8</accession>
<dbReference type="SMART" id="SM00448">
    <property type="entry name" value="REC"/>
    <property type="match status" value="1"/>
</dbReference>